<dbReference type="Proteomes" id="UP000695802">
    <property type="component" value="Unassembled WGS sequence"/>
</dbReference>
<keyword evidence="1" id="KW-1133">Transmembrane helix</keyword>
<keyword evidence="1" id="KW-0812">Transmembrane</keyword>
<name>A0ABS3B5B3_9XANT</name>
<comment type="caution">
    <text evidence="2">The sequence shown here is derived from an EMBL/GenBank/DDBJ whole genome shotgun (WGS) entry which is preliminary data.</text>
</comment>
<evidence type="ECO:0000313" key="2">
    <source>
        <dbReference type="EMBL" id="MBN6102616.1"/>
    </source>
</evidence>
<keyword evidence="3" id="KW-1185">Reference proteome</keyword>
<proteinExistence type="predicted"/>
<keyword evidence="1" id="KW-0472">Membrane</keyword>
<reference evidence="2 3" key="1">
    <citation type="submission" date="2021-02" db="EMBL/GenBank/DDBJ databases">
        <title>Taxonomically Unique Crown Gall-Associated Xanthomonas Stains Have Deficiency in Virulence Repertories.</title>
        <authorList>
            <person name="Mafakheri H."/>
            <person name="Taghavi S.M."/>
            <person name="Dimkic I."/>
            <person name="Nemanja K."/>
            <person name="Osdaghi E."/>
        </authorList>
    </citation>
    <scope>NUCLEOTIDE SEQUENCE [LARGE SCALE GENOMIC DNA]</scope>
    <source>
        <strain evidence="2 3">FX4</strain>
    </source>
</reference>
<gene>
    <name evidence="2" type="ORF">JR064_10590</name>
</gene>
<dbReference type="RefSeq" id="WP_191825269.1">
    <property type="nucleotide sequence ID" value="NZ_JACSQX010000005.1"/>
</dbReference>
<evidence type="ECO:0000256" key="1">
    <source>
        <dbReference type="SAM" id="Phobius"/>
    </source>
</evidence>
<accession>A0ABS3B5B3</accession>
<evidence type="ECO:0000313" key="3">
    <source>
        <dbReference type="Proteomes" id="UP000695802"/>
    </source>
</evidence>
<feature type="transmembrane region" description="Helical" evidence="1">
    <location>
        <begin position="23"/>
        <end position="47"/>
    </location>
</feature>
<protein>
    <submittedName>
        <fullName evidence="2">Uncharacterized protein</fullName>
    </submittedName>
</protein>
<sequence>MILTRESRAALGTPLQYHTPLHALFATGVGIPLSAAAAGIAVASAALPHRHRFSSTA</sequence>
<organism evidence="2 3">
    <name type="scientific">Xanthomonas bonasiae</name>
    <dbReference type="NCBI Taxonomy" id="2810351"/>
    <lineage>
        <taxon>Bacteria</taxon>
        <taxon>Pseudomonadati</taxon>
        <taxon>Pseudomonadota</taxon>
        <taxon>Gammaproteobacteria</taxon>
        <taxon>Lysobacterales</taxon>
        <taxon>Lysobacteraceae</taxon>
        <taxon>Xanthomonas</taxon>
    </lineage>
</organism>
<dbReference type="EMBL" id="JAFIWB010000009">
    <property type="protein sequence ID" value="MBN6102616.1"/>
    <property type="molecule type" value="Genomic_DNA"/>
</dbReference>